<feature type="signal peptide" evidence="1">
    <location>
        <begin position="1"/>
        <end position="27"/>
    </location>
</feature>
<keyword evidence="1" id="KW-0732">Signal</keyword>
<sequence length="174" mass="17575">MMNFRRLALVSGFAVLSAVAFSPKAQAQNANVDFAGTVAVSCSINTATNGALAPFGPNQLFADPDFSGTAGNINVTCGNGTTFTVSSIANNGGSVYNQIQRITARVKDGTTQVAVGEVSPTGAAVASPVGVAGPVQAAPITAKNYGVTLHVNNFTTALPAGTYNIRVNVALTPQ</sequence>
<dbReference type="RefSeq" id="WP_323197892.1">
    <property type="nucleotide sequence ID" value="NZ_JAYGHG010000048.1"/>
</dbReference>
<dbReference type="Proteomes" id="UP001302120">
    <property type="component" value="Unassembled WGS sequence"/>
</dbReference>
<protein>
    <recommendedName>
        <fullName evidence="4">Spore coat protein U domain-containing protein</fullName>
    </recommendedName>
</protein>
<proteinExistence type="predicted"/>
<organism evidence="2 3">
    <name type="scientific">Nodularia harveyana UHCC-0300</name>
    <dbReference type="NCBI Taxonomy" id="2974287"/>
    <lineage>
        <taxon>Bacteria</taxon>
        <taxon>Bacillati</taxon>
        <taxon>Cyanobacteriota</taxon>
        <taxon>Cyanophyceae</taxon>
        <taxon>Nostocales</taxon>
        <taxon>Nodulariaceae</taxon>
        <taxon>Nodularia</taxon>
    </lineage>
</organism>
<feature type="chain" id="PRO_5046315928" description="Spore coat protein U domain-containing protein" evidence="1">
    <location>
        <begin position="28"/>
        <end position="174"/>
    </location>
</feature>
<keyword evidence="3" id="KW-1185">Reference proteome</keyword>
<accession>A0ABU5UJA8</accession>
<evidence type="ECO:0000313" key="2">
    <source>
        <dbReference type="EMBL" id="MEA5583595.1"/>
    </source>
</evidence>
<evidence type="ECO:0008006" key="4">
    <source>
        <dbReference type="Google" id="ProtNLM"/>
    </source>
</evidence>
<reference evidence="2 3" key="1">
    <citation type="submission" date="2023-12" db="EMBL/GenBank/DDBJ databases">
        <title>Baltic Sea Cyanobacteria.</title>
        <authorList>
            <person name="Delbaje E."/>
            <person name="Fewer D.P."/>
            <person name="Shishido T.K."/>
        </authorList>
    </citation>
    <scope>NUCLEOTIDE SEQUENCE [LARGE SCALE GENOMIC DNA]</scope>
    <source>
        <strain evidence="2 3">UHCC-0300</strain>
    </source>
</reference>
<comment type="caution">
    <text evidence="2">The sequence shown here is derived from an EMBL/GenBank/DDBJ whole genome shotgun (WGS) entry which is preliminary data.</text>
</comment>
<evidence type="ECO:0000256" key="1">
    <source>
        <dbReference type="SAM" id="SignalP"/>
    </source>
</evidence>
<gene>
    <name evidence="2" type="ORF">VB620_19910</name>
</gene>
<evidence type="ECO:0000313" key="3">
    <source>
        <dbReference type="Proteomes" id="UP001302120"/>
    </source>
</evidence>
<dbReference type="EMBL" id="JAYGHG010000048">
    <property type="protein sequence ID" value="MEA5583595.1"/>
    <property type="molecule type" value="Genomic_DNA"/>
</dbReference>
<name>A0ABU5UJA8_9CYAN</name>